<evidence type="ECO:0000313" key="1">
    <source>
        <dbReference type="EMBL" id="PZP21830.1"/>
    </source>
</evidence>
<dbReference type="RefSeq" id="WP_273233899.1">
    <property type="nucleotide sequence ID" value="NZ_QFOH01000024.1"/>
</dbReference>
<protein>
    <submittedName>
        <fullName evidence="1">DUF3182 domain-containing protein</fullName>
    </submittedName>
</protein>
<sequence length="376" mass="40443">MMTARNTSHIAHAAVALYPNRAHEAQHERVSLGELARRIAGLQGLPYYGEFNPEQALAESLYLVPSGTLIGLEEARALGVANEQDLFGGVVPLPFVATKAISHGLVGAGAQAPQGWPETFAAQAGDALLDGFTAFDLGDAREAGQRLLRQGRMRVKPVRATAGRGQWLVEDTEALEQALAAQDADEVNAFGLVLEQHLDEVLTYSVGQVRIGELLATYHGRQRLTEDNAGETVYGGSDLVVVRGDFDALLRLDLPDPVRLAVSQSQRYDAAASACFPALIASRRNYDVAQGRDAHGRQRSGVLEQSWRIGGASSAEIAALETFHADPTVTRVRASSLEFFGEARQPPTHASVLFRGLDPEIGFMTKCVTVEAYEGT</sequence>
<accession>A0A2W5D098</accession>
<dbReference type="AlphaFoldDB" id="A0A2W5D098"/>
<dbReference type="Pfam" id="PF11379">
    <property type="entry name" value="DUF3182"/>
    <property type="match status" value="1"/>
</dbReference>
<proteinExistence type="predicted"/>
<comment type="caution">
    <text evidence="1">The sequence shown here is derived from an EMBL/GenBank/DDBJ whole genome shotgun (WGS) entry which is preliminary data.</text>
</comment>
<dbReference type="EMBL" id="QFOH01000024">
    <property type="protein sequence ID" value="PZP21830.1"/>
    <property type="molecule type" value="Genomic_DNA"/>
</dbReference>
<evidence type="ECO:0000313" key="2">
    <source>
        <dbReference type="Proteomes" id="UP000249198"/>
    </source>
</evidence>
<dbReference type="SUPFAM" id="SSF56059">
    <property type="entry name" value="Glutathione synthetase ATP-binding domain-like"/>
    <property type="match status" value="1"/>
</dbReference>
<name>A0A2W5D098_9PSED</name>
<reference evidence="1 2" key="1">
    <citation type="submission" date="2017-08" db="EMBL/GenBank/DDBJ databases">
        <title>Infants hospitalized years apart are colonized by the same room-sourced microbial strains.</title>
        <authorList>
            <person name="Brooks B."/>
            <person name="Olm M.R."/>
            <person name="Firek B.A."/>
            <person name="Baker R."/>
            <person name="Thomas B.C."/>
            <person name="Morowitz M.J."/>
            <person name="Banfield J.F."/>
        </authorList>
    </citation>
    <scope>NUCLEOTIDE SEQUENCE [LARGE SCALE GENOMIC DNA]</scope>
    <source>
        <strain evidence="1">S2_009_000_R2_77</strain>
    </source>
</reference>
<organism evidence="1 2">
    <name type="scientific">Pseudomonas kuykendallii</name>
    <dbReference type="NCBI Taxonomy" id="1007099"/>
    <lineage>
        <taxon>Bacteria</taxon>
        <taxon>Pseudomonadati</taxon>
        <taxon>Pseudomonadota</taxon>
        <taxon>Gammaproteobacteria</taxon>
        <taxon>Pseudomonadales</taxon>
        <taxon>Pseudomonadaceae</taxon>
        <taxon>Pseudomonas</taxon>
    </lineage>
</organism>
<dbReference type="Proteomes" id="UP000249198">
    <property type="component" value="Unassembled WGS sequence"/>
</dbReference>
<gene>
    <name evidence="1" type="ORF">DI599_17570</name>
</gene>
<dbReference type="InterPro" id="IPR021519">
    <property type="entry name" value="DUF3182"/>
</dbReference>